<dbReference type="GO" id="GO:1990904">
    <property type="term" value="C:ribonucleoprotein complex"/>
    <property type="evidence" value="ECO:0007669"/>
    <property type="project" value="TreeGrafter"/>
</dbReference>
<gene>
    <name evidence="2" type="ORF">PENTCL1PPCAC_23211</name>
</gene>
<dbReference type="PROSITE" id="PS51722">
    <property type="entry name" value="G_TR_2"/>
    <property type="match status" value="1"/>
</dbReference>
<proteinExistence type="predicted"/>
<dbReference type="PANTHER" id="PTHR42908">
    <property type="entry name" value="TRANSLATION ELONGATION FACTOR-RELATED"/>
    <property type="match status" value="1"/>
</dbReference>
<dbReference type="PRINTS" id="PR00315">
    <property type="entry name" value="ELONGATNFCT"/>
</dbReference>
<dbReference type="Gene3D" id="3.40.50.300">
    <property type="entry name" value="P-loop containing nucleotide triphosphate hydrolases"/>
    <property type="match status" value="1"/>
</dbReference>
<protein>
    <recommendedName>
        <fullName evidence="1">Tr-type G domain-containing protein</fullName>
    </recommendedName>
</protein>
<dbReference type="AlphaFoldDB" id="A0AAV5U3F1"/>
<dbReference type="InterPro" id="IPR000795">
    <property type="entry name" value="T_Tr_GTP-bd_dom"/>
</dbReference>
<dbReference type="GO" id="GO:0042256">
    <property type="term" value="P:cytosolic ribosome assembly"/>
    <property type="evidence" value="ECO:0007669"/>
    <property type="project" value="TreeGrafter"/>
</dbReference>
<dbReference type="InterPro" id="IPR005225">
    <property type="entry name" value="Small_GTP-bd"/>
</dbReference>
<evidence type="ECO:0000313" key="2">
    <source>
        <dbReference type="EMBL" id="GMT01037.1"/>
    </source>
</evidence>
<evidence type="ECO:0000259" key="1">
    <source>
        <dbReference type="PROSITE" id="PS51722"/>
    </source>
</evidence>
<dbReference type="NCBIfam" id="TIGR00231">
    <property type="entry name" value="small_GTP"/>
    <property type="match status" value="1"/>
</dbReference>
<organism evidence="2 3">
    <name type="scientific">Pristionchus entomophagus</name>
    <dbReference type="NCBI Taxonomy" id="358040"/>
    <lineage>
        <taxon>Eukaryota</taxon>
        <taxon>Metazoa</taxon>
        <taxon>Ecdysozoa</taxon>
        <taxon>Nematoda</taxon>
        <taxon>Chromadorea</taxon>
        <taxon>Rhabditida</taxon>
        <taxon>Rhabditina</taxon>
        <taxon>Diplogasteromorpha</taxon>
        <taxon>Diplogasteroidea</taxon>
        <taxon>Neodiplogasteridae</taxon>
        <taxon>Pristionchus</taxon>
    </lineage>
</organism>
<comment type="caution">
    <text evidence="2">The sequence shown here is derived from an EMBL/GenBank/DDBJ whole genome shotgun (WGS) entry which is preliminary data.</text>
</comment>
<name>A0AAV5U3F1_9BILA</name>
<dbReference type="SUPFAM" id="SSF52540">
    <property type="entry name" value="P-loop containing nucleoside triphosphate hydrolases"/>
    <property type="match status" value="1"/>
</dbReference>
<feature type="non-terminal residue" evidence="2">
    <location>
        <position position="1"/>
    </location>
</feature>
<feature type="domain" description="Tr-type G" evidence="1">
    <location>
        <begin position="17"/>
        <end position="172"/>
    </location>
</feature>
<dbReference type="EMBL" id="BTSX01000005">
    <property type="protein sequence ID" value="GMT01037.1"/>
    <property type="molecule type" value="Genomic_DNA"/>
</dbReference>
<reference evidence="2" key="1">
    <citation type="submission" date="2023-10" db="EMBL/GenBank/DDBJ databases">
        <title>Genome assembly of Pristionchus species.</title>
        <authorList>
            <person name="Yoshida K."/>
            <person name="Sommer R.J."/>
        </authorList>
    </citation>
    <scope>NUCLEOTIDE SEQUENCE</scope>
    <source>
        <strain evidence="2">RS0144</strain>
    </source>
</reference>
<dbReference type="GO" id="GO:0005525">
    <property type="term" value="F:GTP binding"/>
    <property type="evidence" value="ECO:0007669"/>
    <property type="project" value="InterPro"/>
</dbReference>
<keyword evidence="3" id="KW-1185">Reference proteome</keyword>
<dbReference type="PANTHER" id="PTHR42908:SF3">
    <property type="entry name" value="ELONGATION FACTOR-LIKE GTPASE 1"/>
    <property type="match status" value="1"/>
</dbReference>
<dbReference type="Pfam" id="PF00009">
    <property type="entry name" value="GTP_EFTU"/>
    <property type="match status" value="1"/>
</dbReference>
<sequence>QMSNRDVIEALALAVPRTTRNVSLIAHVDHGKTTFADSLLASNGIVSCRQAGKLRLLDSRADEQERGITMKASATSLVFPPLLINLVDSPGHVDFSGEVADALVLADISLLLLDVVEGVCSQTESVLRRAVIHGQQVVLVLNKLDRLRWELQLDEAKAYAHIKHLIEAANSC</sequence>
<feature type="non-terminal residue" evidence="2">
    <location>
        <position position="172"/>
    </location>
</feature>
<evidence type="ECO:0000313" key="3">
    <source>
        <dbReference type="Proteomes" id="UP001432027"/>
    </source>
</evidence>
<dbReference type="InterPro" id="IPR027417">
    <property type="entry name" value="P-loop_NTPase"/>
</dbReference>
<accession>A0AAV5U3F1</accession>
<dbReference type="GO" id="GO:0043022">
    <property type="term" value="F:ribosome binding"/>
    <property type="evidence" value="ECO:0007669"/>
    <property type="project" value="TreeGrafter"/>
</dbReference>
<dbReference type="GO" id="GO:0005829">
    <property type="term" value="C:cytosol"/>
    <property type="evidence" value="ECO:0007669"/>
    <property type="project" value="TreeGrafter"/>
</dbReference>
<dbReference type="GO" id="GO:0003924">
    <property type="term" value="F:GTPase activity"/>
    <property type="evidence" value="ECO:0007669"/>
    <property type="project" value="InterPro"/>
</dbReference>
<dbReference type="Proteomes" id="UP001432027">
    <property type="component" value="Unassembled WGS sequence"/>
</dbReference>